<dbReference type="InterPro" id="IPR036188">
    <property type="entry name" value="FAD/NAD-bd_sf"/>
</dbReference>
<dbReference type="Proteomes" id="UP000807306">
    <property type="component" value="Unassembled WGS sequence"/>
</dbReference>
<dbReference type="PANTHER" id="PTHR46720:SF3">
    <property type="entry name" value="FAD-BINDING DOMAIN-CONTAINING PROTEIN-RELATED"/>
    <property type="match status" value="1"/>
</dbReference>
<proteinExistence type="predicted"/>
<evidence type="ECO:0000256" key="1">
    <source>
        <dbReference type="ARBA" id="ARBA00022630"/>
    </source>
</evidence>
<dbReference type="InterPro" id="IPR002938">
    <property type="entry name" value="FAD-bd"/>
</dbReference>
<keyword evidence="1" id="KW-0285">Flavoprotein</keyword>
<keyword evidence="3" id="KW-0560">Oxidoreductase</keyword>
<dbReference type="SUPFAM" id="SSF51905">
    <property type="entry name" value="FAD/NAD(P)-binding domain"/>
    <property type="match status" value="1"/>
</dbReference>
<dbReference type="GO" id="GO:0071949">
    <property type="term" value="F:FAD binding"/>
    <property type="evidence" value="ECO:0007669"/>
    <property type="project" value="InterPro"/>
</dbReference>
<feature type="domain" description="FAD-binding" evidence="4">
    <location>
        <begin position="282"/>
        <end position="326"/>
    </location>
</feature>
<dbReference type="InterPro" id="IPR051104">
    <property type="entry name" value="FAD_monoxygenase"/>
</dbReference>
<dbReference type="AlphaFoldDB" id="A0A9P6EMA8"/>
<accession>A0A9P6EMA8</accession>
<dbReference type="SUPFAM" id="SSF54373">
    <property type="entry name" value="FAD-linked reductases, C-terminal domain"/>
    <property type="match status" value="1"/>
</dbReference>
<organism evidence="5 6">
    <name type="scientific">Crepidotus variabilis</name>
    <dbReference type="NCBI Taxonomy" id="179855"/>
    <lineage>
        <taxon>Eukaryota</taxon>
        <taxon>Fungi</taxon>
        <taxon>Dikarya</taxon>
        <taxon>Basidiomycota</taxon>
        <taxon>Agaricomycotina</taxon>
        <taxon>Agaricomycetes</taxon>
        <taxon>Agaricomycetidae</taxon>
        <taxon>Agaricales</taxon>
        <taxon>Agaricineae</taxon>
        <taxon>Crepidotaceae</taxon>
        <taxon>Crepidotus</taxon>
    </lineage>
</organism>
<sequence length="426" mass="47388">GAGIVGLTLVVALQRMDVDNKLDIVVYEGSDVLGEIGAGINIWSRGWHIFKSIGLEENLIKILHEPPDGKERLVLRYRKSDQRDGLFLEDLICTDGIYRFHRGELQTTLLAQVKGDVMRFSHRLTDYEEGGKEVKLLFENGQTSTCDVLIGSDGIKSVVRRCFLEKQKVPRSLGPEIVWSGEYAYRGLVPKAKLQEMYPGHPACTTPTMQIITYTVSHLDLVNVVAAICDYSKEGTVFEGQASGLQCTQAELLDAFKGWEPEVESLLKCIDQPTKWAVQVVNPLDQYASGRVVLVGDAAHAMLPHKGAGAGTGMEDAYILASLLTSPSCNKAEIHKVADIYDLVRCGSGNSIARESREVGRLAQLSSPGMEQYTENDRSIPLSRLEDTMRRIRDRMEWLWLTTAEPERIRALNLLERGSKRSRAVL</sequence>
<dbReference type="GO" id="GO:0044550">
    <property type="term" value="P:secondary metabolite biosynthetic process"/>
    <property type="evidence" value="ECO:0007669"/>
    <property type="project" value="TreeGrafter"/>
</dbReference>
<evidence type="ECO:0000256" key="2">
    <source>
        <dbReference type="ARBA" id="ARBA00022827"/>
    </source>
</evidence>
<name>A0A9P6EMA8_9AGAR</name>
<comment type="caution">
    <text evidence="5">The sequence shown here is derived from an EMBL/GenBank/DDBJ whole genome shotgun (WGS) entry which is preliminary data.</text>
</comment>
<keyword evidence="6" id="KW-1185">Reference proteome</keyword>
<evidence type="ECO:0000259" key="4">
    <source>
        <dbReference type="Pfam" id="PF01494"/>
    </source>
</evidence>
<dbReference type="EMBL" id="MU157835">
    <property type="protein sequence ID" value="KAF9531463.1"/>
    <property type="molecule type" value="Genomic_DNA"/>
</dbReference>
<dbReference type="OrthoDB" id="417877at2759"/>
<evidence type="ECO:0000256" key="3">
    <source>
        <dbReference type="ARBA" id="ARBA00023002"/>
    </source>
</evidence>
<gene>
    <name evidence="5" type="ORF">CPB83DRAFT_761520</name>
</gene>
<dbReference type="Gene3D" id="3.50.50.60">
    <property type="entry name" value="FAD/NAD(P)-binding domain"/>
    <property type="match status" value="1"/>
</dbReference>
<reference evidence="5" key="1">
    <citation type="submission" date="2020-11" db="EMBL/GenBank/DDBJ databases">
        <authorList>
            <consortium name="DOE Joint Genome Institute"/>
            <person name="Ahrendt S."/>
            <person name="Riley R."/>
            <person name="Andreopoulos W."/>
            <person name="Labutti K."/>
            <person name="Pangilinan J."/>
            <person name="Ruiz-Duenas F.J."/>
            <person name="Barrasa J.M."/>
            <person name="Sanchez-Garcia M."/>
            <person name="Camarero S."/>
            <person name="Miyauchi S."/>
            <person name="Serrano A."/>
            <person name="Linde D."/>
            <person name="Babiker R."/>
            <person name="Drula E."/>
            <person name="Ayuso-Fernandez I."/>
            <person name="Pacheco R."/>
            <person name="Padilla G."/>
            <person name="Ferreira P."/>
            <person name="Barriuso J."/>
            <person name="Kellner H."/>
            <person name="Castanera R."/>
            <person name="Alfaro M."/>
            <person name="Ramirez L."/>
            <person name="Pisabarro A.G."/>
            <person name="Kuo A."/>
            <person name="Tritt A."/>
            <person name="Lipzen A."/>
            <person name="He G."/>
            <person name="Yan M."/>
            <person name="Ng V."/>
            <person name="Cullen D."/>
            <person name="Martin F."/>
            <person name="Rosso M.-N."/>
            <person name="Henrissat B."/>
            <person name="Hibbett D."/>
            <person name="Martinez A.T."/>
            <person name="Grigoriev I.V."/>
        </authorList>
    </citation>
    <scope>NUCLEOTIDE SEQUENCE</scope>
    <source>
        <strain evidence="5">CBS 506.95</strain>
    </source>
</reference>
<dbReference type="PANTHER" id="PTHR46720">
    <property type="entry name" value="HYDROXYLASE, PUTATIVE (AFU_ORTHOLOGUE AFUA_3G01460)-RELATED"/>
    <property type="match status" value="1"/>
</dbReference>
<dbReference type="Pfam" id="PF01494">
    <property type="entry name" value="FAD_binding_3"/>
    <property type="match status" value="1"/>
</dbReference>
<evidence type="ECO:0000313" key="6">
    <source>
        <dbReference type="Proteomes" id="UP000807306"/>
    </source>
</evidence>
<dbReference type="GO" id="GO:0016491">
    <property type="term" value="F:oxidoreductase activity"/>
    <property type="evidence" value="ECO:0007669"/>
    <property type="project" value="UniProtKB-KW"/>
</dbReference>
<keyword evidence="2" id="KW-0274">FAD</keyword>
<dbReference type="PRINTS" id="PR00420">
    <property type="entry name" value="RNGMNOXGNASE"/>
</dbReference>
<evidence type="ECO:0000313" key="5">
    <source>
        <dbReference type="EMBL" id="KAF9531463.1"/>
    </source>
</evidence>
<feature type="non-terminal residue" evidence="5">
    <location>
        <position position="1"/>
    </location>
</feature>
<protein>
    <submittedName>
        <fullName evidence="5">Salicylate hydroxylase</fullName>
    </submittedName>
</protein>